<evidence type="ECO:0000313" key="2">
    <source>
        <dbReference type="EMBL" id="CAH1785240.1"/>
    </source>
</evidence>
<keyword evidence="3" id="KW-1185">Reference proteome</keyword>
<name>A0A8J1UI01_OWEFU</name>
<comment type="caution">
    <text evidence="2">The sequence shown here is derived from an EMBL/GenBank/DDBJ whole genome shotgun (WGS) entry which is preliminary data.</text>
</comment>
<feature type="compositionally biased region" description="Basic residues" evidence="1">
    <location>
        <begin position="1"/>
        <end position="10"/>
    </location>
</feature>
<dbReference type="AlphaFoldDB" id="A0A8J1UI01"/>
<reference evidence="2" key="1">
    <citation type="submission" date="2022-03" db="EMBL/GenBank/DDBJ databases">
        <authorList>
            <person name="Martin C."/>
        </authorList>
    </citation>
    <scope>NUCLEOTIDE SEQUENCE</scope>
</reference>
<evidence type="ECO:0000256" key="1">
    <source>
        <dbReference type="SAM" id="MobiDB-lite"/>
    </source>
</evidence>
<feature type="region of interest" description="Disordered" evidence="1">
    <location>
        <begin position="201"/>
        <end position="225"/>
    </location>
</feature>
<evidence type="ECO:0000313" key="3">
    <source>
        <dbReference type="Proteomes" id="UP000749559"/>
    </source>
</evidence>
<feature type="compositionally biased region" description="Basic and acidic residues" evidence="1">
    <location>
        <begin position="211"/>
        <end position="225"/>
    </location>
</feature>
<protein>
    <submittedName>
        <fullName evidence="2">Uncharacterized protein</fullName>
    </submittedName>
</protein>
<feature type="compositionally biased region" description="Basic and acidic residues" evidence="1">
    <location>
        <begin position="26"/>
        <end position="45"/>
    </location>
</feature>
<feature type="region of interest" description="Disordered" evidence="1">
    <location>
        <begin position="1"/>
        <end position="65"/>
    </location>
</feature>
<sequence length="439" mass="49102">MLKKLRKAFKGKASSNSTSTRKRGRERNNGEDSVKSSDTLREKPRLSVNAETQTEPDNREPFGCCSSLQTLNTLSSGIGGSQPDLLSSPYGSNISIHHHHHTYHYSTYGPHSNFRAQTSVTENTYHVDNTSFHDASRTSIHNIYDSQNIQIGDGNVITRDTNEDKKADWRYYPNRGTNGGYYSDDDGGGYVVDDMTTPIYTSSPKASPRHLNNDDDYHNTKRPEEFNGVYDGVGYGTEREFENKVYGLNPSLREQMITSSPPPLKKYSNLERASSLNAIWNPNTGNQSCGIGARPKDSFAGRSVERPVRQDERAFIIPRPQLKKNCSNVSLAESLKAYAESTTHDITKIGSTESINRQHVLQRSETSLDETSNKHWEDIVQRRQEQSRKKAAFLSNPDVARAVGWNSAWPSVDRTKAKSLATLTGPGNLYTIGEWETAV</sequence>
<gene>
    <name evidence="2" type="ORF">OFUS_LOCUS11329</name>
</gene>
<proteinExistence type="predicted"/>
<dbReference type="Proteomes" id="UP000749559">
    <property type="component" value="Unassembled WGS sequence"/>
</dbReference>
<organism evidence="2 3">
    <name type="scientific">Owenia fusiformis</name>
    <name type="common">Polychaete worm</name>
    <dbReference type="NCBI Taxonomy" id="6347"/>
    <lineage>
        <taxon>Eukaryota</taxon>
        <taxon>Metazoa</taxon>
        <taxon>Spiralia</taxon>
        <taxon>Lophotrochozoa</taxon>
        <taxon>Annelida</taxon>
        <taxon>Polychaeta</taxon>
        <taxon>Sedentaria</taxon>
        <taxon>Canalipalpata</taxon>
        <taxon>Sabellida</taxon>
        <taxon>Oweniida</taxon>
        <taxon>Oweniidae</taxon>
        <taxon>Owenia</taxon>
    </lineage>
</organism>
<accession>A0A8J1UI01</accession>
<dbReference type="EMBL" id="CAIIXF020000006">
    <property type="protein sequence ID" value="CAH1785240.1"/>
    <property type="molecule type" value="Genomic_DNA"/>
</dbReference>